<evidence type="ECO:0000313" key="1">
    <source>
        <dbReference type="EnsemblPlants" id="OB01G54260.1"/>
    </source>
</evidence>
<organism evidence="1">
    <name type="scientific">Oryza brachyantha</name>
    <name type="common">malo sina</name>
    <dbReference type="NCBI Taxonomy" id="4533"/>
    <lineage>
        <taxon>Eukaryota</taxon>
        <taxon>Viridiplantae</taxon>
        <taxon>Streptophyta</taxon>
        <taxon>Embryophyta</taxon>
        <taxon>Tracheophyta</taxon>
        <taxon>Spermatophyta</taxon>
        <taxon>Magnoliopsida</taxon>
        <taxon>Liliopsida</taxon>
        <taxon>Poales</taxon>
        <taxon>Poaceae</taxon>
        <taxon>BOP clade</taxon>
        <taxon>Oryzoideae</taxon>
        <taxon>Oryzeae</taxon>
        <taxon>Oryzinae</taxon>
        <taxon>Oryza</taxon>
    </lineage>
</organism>
<dbReference type="HOGENOM" id="CLU_2546223_0_0_1"/>
<dbReference type="Gramene" id="OB01G54260.1">
    <property type="protein sequence ID" value="OB01G54260.1"/>
    <property type="gene ID" value="OB01G54260"/>
</dbReference>
<reference evidence="1" key="2">
    <citation type="submission" date="2013-04" db="UniProtKB">
        <authorList>
            <consortium name="EnsemblPlants"/>
        </authorList>
    </citation>
    <scope>IDENTIFICATION</scope>
</reference>
<keyword evidence="2" id="KW-1185">Reference proteome</keyword>
<sequence length="83" mass="9561">MIAALVHSRWGCEGPQNTSRYCCCCCISYCNCKQLCFCYVCDLLIGSCTDGNVNVQNLFISFFRMPKISVTVYLNFYMYEIFT</sequence>
<proteinExistence type="predicted"/>
<dbReference type="AlphaFoldDB" id="J3L870"/>
<evidence type="ECO:0000313" key="2">
    <source>
        <dbReference type="Proteomes" id="UP000006038"/>
    </source>
</evidence>
<protein>
    <submittedName>
        <fullName evidence="1">Uncharacterized protein</fullName>
    </submittedName>
</protein>
<name>J3L870_ORYBR</name>
<dbReference type="Proteomes" id="UP000006038">
    <property type="component" value="Chromosome 1"/>
</dbReference>
<accession>J3L870</accession>
<dbReference type="EnsemblPlants" id="OB01G54260.1">
    <property type="protein sequence ID" value="OB01G54260.1"/>
    <property type="gene ID" value="OB01G54260"/>
</dbReference>
<reference evidence="1" key="1">
    <citation type="journal article" date="2013" name="Nat. Commun.">
        <title>Whole-genome sequencing of Oryza brachyantha reveals mechanisms underlying Oryza genome evolution.</title>
        <authorList>
            <person name="Chen J."/>
            <person name="Huang Q."/>
            <person name="Gao D."/>
            <person name="Wang J."/>
            <person name="Lang Y."/>
            <person name="Liu T."/>
            <person name="Li B."/>
            <person name="Bai Z."/>
            <person name="Luis Goicoechea J."/>
            <person name="Liang C."/>
            <person name="Chen C."/>
            <person name="Zhang W."/>
            <person name="Sun S."/>
            <person name="Liao Y."/>
            <person name="Zhang X."/>
            <person name="Yang L."/>
            <person name="Song C."/>
            <person name="Wang M."/>
            <person name="Shi J."/>
            <person name="Liu G."/>
            <person name="Liu J."/>
            <person name="Zhou H."/>
            <person name="Zhou W."/>
            <person name="Yu Q."/>
            <person name="An N."/>
            <person name="Chen Y."/>
            <person name="Cai Q."/>
            <person name="Wang B."/>
            <person name="Liu B."/>
            <person name="Min J."/>
            <person name="Huang Y."/>
            <person name="Wu H."/>
            <person name="Li Z."/>
            <person name="Zhang Y."/>
            <person name="Yin Y."/>
            <person name="Song W."/>
            <person name="Jiang J."/>
            <person name="Jackson S.A."/>
            <person name="Wing R.A."/>
            <person name="Wang J."/>
            <person name="Chen M."/>
        </authorList>
    </citation>
    <scope>NUCLEOTIDE SEQUENCE [LARGE SCALE GENOMIC DNA]</scope>
    <source>
        <strain evidence="1">cv. IRGC 101232</strain>
    </source>
</reference>